<dbReference type="Pfam" id="PF04434">
    <property type="entry name" value="SWIM"/>
    <property type="match status" value="1"/>
</dbReference>
<sequence>MRFYQSYAKLAGFSIRKGGEVYSGGIIKTKYFVCSKDGHKPVCIDDNSKSKKQFKTRNRGTIRTGCKAQLVICTITVRCPGGDGWELGTLNLGPVKAFHIMRKRYGGFENVGATVDDCKNFRKRINSYIGEYDADMVINRMTDKKQYLADYSFEYSVDDGKRLTGLFWANGLCKLNYMEFGDVISFDATFKTNRYKMVFVLFTCIDNHCRNVTLSAGLLASESIESYKWLLNSFLKSFGRQPNVVVTDQDPAMKQAIEEVFPISRHRLCMWHIMKKVADKVGHELCNNDEFKRRMCDIVWTDSIEPEEFERQWKLVMIEFGLTENKWIDDMFGMRSMWIPAFYRHEPMSGLMRTTSRSESENHFFCQVANSQLTLVEFMNHFDGAMDVQRFNHRKNDHISRYTEPADWSQTTLEKDAAKIYTRILLKDFKAHGDGLLEVWFKNLENDVTAQCSCLRFEQYGLLCKHIYFLFKMFGVKEIPNKYVMKRWTKDVVPNELNVKYNLNVGGKDVHQRAKRIAREIIHTGEYLVSNLISDFDQLVLVRDQMMQLKERVDQSRITKQLDPKFDRFSKLIGYQQPVTNAPPTVRVPAGIRNKGHGSHRRIKSRKEQMISRKGKRSRTCSVCNEKGHDIRTCGELKAKQQGKQGKKKMKGVQIEDGVRDKDNEGEDDEEEDDFEDYISDDGSEEEDQ</sequence>
<evidence type="ECO:0000256" key="2">
    <source>
        <dbReference type="ARBA" id="ARBA00022771"/>
    </source>
</evidence>
<accession>A0A251S721</accession>
<dbReference type="PROSITE" id="PS50966">
    <property type="entry name" value="ZF_SWIM"/>
    <property type="match status" value="1"/>
</dbReference>
<keyword evidence="8" id="KW-1185">Reference proteome</keyword>
<feature type="region of interest" description="Disordered" evidence="5">
    <location>
        <begin position="638"/>
        <end position="689"/>
    </location>
</feature>
<dbReference type="AlphaFoldDB" id="A0A251S721"/>
<evidence type="ECO:0000256" key="3">
    <source>
        <dbReference type="ARBA" id="ARBA00022833"/>
    </source>
</evidence>
<keyword evidence="2 4" id="KW-0863">Zinc-finger</keyword>
<dbReference type="GO" id="GO:0008270">
    <property type="term" value="F:zinc ion binding"/>
    <property type="evidence" value="ECO:0007669"/>
    <property type="project" value="UniProtKB-KW"/>
</dbReference>
<organism evidence="7 8">
    <name type="scientific">Helianthus annuus</name>
    <name type="common">Common sunflower</name>
    <dbReference type="NCBI Taxonomy" id="4232"/>
    <lineage>
        <taxon>Eukaryota</taxon>
        <taxon>Viridiplantae</taxon>
        <taxon>Streptophyta</taxon>
        <taxon>Embryophyta</taxon>
        <taxon>Tracheophyta</taxon>
        <taxon>Spermatophyta</taxon>
        <taxon>Magnoliopsida</taxon>
        <taxon>eudicotyledons</taxon>
        <taxon>Gunneridae</taxon>
        <taxon>Pentapetalae</taxon>
        <taxon>asterids</taxon>
        <taxon>campanulids</taxon>
        <taxon>Asterales</taxon>
        <taxon>Asteraceae</taxon>
        <taxon>Asteroideae</taxon>
        <taxon>Heliantheae alliance</taxon>
        <taxon>Heliantheae</taxon>
        <taxon>Helianthus</taxon>
    </lineage>
</organism>
<keyword evidence="1" id="KW-0479">Metal-binding</keyword>
<evidence type="ECO:0000256" key="5">
    <source>
        <dbReference type="SAM" id="MobiDB-lite"/>
    </source>
</evidence>
<dbReference type="InterPro" id="IPR007527">
    <property type="entry name" value="Znf_SWIM"/>
</dbReference>
<evidence type="ECO:0000256" key="4">
    <source>
        <dbReference type="PROSITE-ProRule" id="PRU00325"/>
    </source>
</evidence>
<proteinExistence type="predicted"/>
<keyword evidence="3" id="KW-0862">Zinc</keyword>
<dbReference type="OMA" id="TENKWID"/>
<name>A0A251S721_HELAN</name>
<dbReference type="InParanoid" id="A0A251S721"/>
<dbReference type="InterPro" id="IPR006564">
    <property type="entry name" value="Znf_PMZ"/>
</dbReference>
<evidence type="ECO:0000313" key="8">
    <source>
        <dbReference type="Proteomes" id="UP000215914"/>
    </source>
</evidence>
<dbReference type="PANTHER" id="PTHR47718:SF17">
    <property type="entry name" value="PROTEIN FAR1-RELATED SEQUENCE 5-LIKE"/>
    <property type="match status" value="1"/>
</dbReference>
<dbReference type="EMBL" id="CM007904">
    <property type="protein sequence ID" value="OTF94468.1"/>
    <property type="molecule type" value="Genomic_DNA"/>
</dbReference>
<dbReference type="Pfam" id="PF03101">
    <property type="entry name" value="FAR1"/>
    <property type="match status" value="1"/>
</dbReference>
<dbReference type="PANTHER" id="PTHR47718">
    <property type="entry name" value="OS01G0519700 PROTEIN"/>
    <property type="match status" value="1"/>
</dbReference>
<dbReference type="InterPro" id="IPR004330">
    <property type="entry name" value="FAR1_DNA_bnd_dom"/>
</dbReference>
<dbReference type="Pfam" id="PF10551">
    <property type="entry name" value="MULE"/>
    <property type="match status" value="1"/>
</dbReference>
<evidence type="ECO:0000313" key="7">
    <source>
        <dbReference type="EMBL" id="OTF94468.1"/>
    </source>
</evidence>
<dbReference type="STRING" id="4232.A0A251S721"/>
<evidence type="ECO:0000259" key="6">
    <source>
        <dbReference type="PROSITE" id="PS50966"/>
    </source>
</evidence>
<dbReference type="InterPro" id="IPR018289">
    <property type="entry name" value="MULE_transposase_dom"/>
</dbReference>
<protein>
    <submittedName>
        <fullName evidence="7">Putative FAR1 DNA binding domain, Zinc finger, SWIM-type, MULE transposase domain, FHY3/FAR1 family</fullName>
    </submittedName>
</protein>
<gene>
    <name evidence="7" type="ORF">HannXRQ_Chr15g0472391</name>
</gene>
<reference evidence="8" key="1">
    <citation type="journal article" date="2017" name="Nature">
        <title>The sunflower genome provides insights into oil metabolism, flowering and Asterid evolution.</title>
        <authorList>
            <person name="Badouin H."/>
            <person name="Gouzy J."/>
            <person name="Grassa C.J."/>
            <person name="Murat F."/>
            <person name="Staton S.E."/>
            <person name="Cottret L."/>
            <person name="Lelandais-Briere C."/>
            <person name="Owens G.L."/>
            <person name="Carrere S."/>
            <person name="Mayjonade B."/>
            <person name="Legrand L."/>
            <person name="Gill N."/>
            <person name="Kane N.C."/>
            <person name="Bowers J.E."/>
            <person name="Hubner S."/>
            <person name="Bellec A."/>
            <person name="Berard A."/>
            <person name="Berges H."/>
            <person name="Blanchet N."/>
            <person name="Boniface M.C."/>
            <person name="Brunel D."/>
            <person name="Catrice O."/>
            <person name="Chaidir N."/>
            <person name="Claudel C."/>
            <person name="Donnadieu C."/>
            <person name="Faraut T."/>
            <person name="Fievet G."/>
            <person name="Helmstetter N."/>
            <person name="King M."/>
            <person name="Knapp S.J."/>
            <person name="Lai Z."/>
            <person name="Le Paslier M.C."/>
            <person name="Lippi Y."/>
            <person name="Lorenzon L."/>
            <person name="Mandel J.R."/>
            <person name="Marage G."/>
            <person name="Marchand G."/>
            <person name="Marquand E."/>
            <person name="Bret-Mestries E."/>
            <person name="Morien E."/>
            <person name="Nambeesan S."/>
            <person name="Nguyen T."/>
            <person name="Pegot-Espagnet P."/>
            <person name="Pouilly N."/>
            <person name="Raftis F."/>
            <person name="Sallet E."/>
            <person name="Schiex T."/>
            <person name="Thomas J."/>
            <person name="Vandecasteele C."/>
            <person name="Vares D."/>
            <person name="Vear F."/>
            <person name="Vautrin S."/>
            <person name="Crespi M."/>
            <person name="Mangin B."/>
            <person name="Burke J.M."/>
            <person name="Salse J."/>
            <person name="Munos S."/>
            <person name="Vincourt P."/>
            <person name="Rieseberg L.H."/>
            <person name="Langlade N.B."/>
        </authorList>
    </citation>
    <scope>NUCLEOTIDE SEQUENCE [LARGE SCALE GENOMIC DNA]</scope>
    <source>
        <strain evidence="8">cv. SF193</strain>
    </source>
</reference>
<feature type="domain" description="SWIM-type" evidence="6">
    <location>
        <begin position="437"/>
        <end position="475"/>
    </location>
</feature>
<dbReference type="Proteomes" id="UP000215914">
    <property type="component" value="Chromosome 15"/>
</dbReference>
<evidence type="ECO:0000256" key="1">
    <source>
        <dbReference type="ARBA" id="ARBA00022723"/>
    </source>
</evidence>
<feature type="compositionally biased region" description="Acidic residues" evidence="5">
    <location>
        <begin position="664"/>
        <end position="689"/>
    </location>
</feature>
<dbReference type="SMART" id="SM00575">
    <property type="entry name" value="ZnF_PMZ"/>
    <property type="match status" value="1"/>
</dbReference>